<protein>
    <submittedName>
        <fullName evidence="1">Unannotated protein</fullName>
    </submittedName>
</protein>
<organism evidence="1">
    <name type="scientific">freshwater metagenome</name>
    <dbReference type="NCBI Taxonomy" id="449393"/>
    <lineage>
        <taxon>unclassified sequences</taxon>
        <taxon>metagenomes</taxon>
        <taxon>ecological metagenomes</taxon>
    </lineage>
</organism>
<sequence length="135" mass="14030">MVTLSDRKPRRAVAGAGIAGAILLLASSMLTACGAPAVDTACDLTDARHEIEHIVSESGLGIDSVDVATCADSWTYVVATINGPGSEPSSDRFLFRQDTDMLVLMAPESVCENQAGNPEGLPVVPEALRAQVCDS</sequence>
<dbReference type="EMBL" id="CAFBPJ010000225">
    <property type="protein sequence ID" value="CAB5029649.1"/>
    <property type="molecule type" value="Genomic_DNA"/>
</dbReference>
<accession>A0A6J7RLB2</accession>
<dbReference type="AlphaFoldDB" id="A0A6J7RLB2"/>
<name>A0A6J7RLB2_9ZZZZ</name>
<gene>
    <name evidence="1" type="ORF">UFOPK4092_01490</name>
</gene>
<reference evidence="1" key="1">
    <citation type="submission" date="2020-05" db="EMBL/GenBank/DDBJ databases">
        <authorList>
            <person name="Chiriac C."/>
            <person name="Salcher M."/>
            <person name="Ghai R."/>
            <person name="Kavagutti S V."/>
        </authorList>
    </citation>
    <scope>NUCLEOTIDE SEQUENCE</scope>
</reference>
<dbReference type="PROSITE" id="PS51257">
    <property type="entry name" value="PROKAR_LIPOPROTEIN"/>
    <property type="match status" value="1"/>
</dbReference>
<evidence type="ECO:0000313" key="1">
    <source>
        <dbReference type="EMBL" id="CAB5029649.1"/>
    </source>
</evidence>
<proteinExistence type="predicted"/>